<dbReference type="Proteomes" id="UP000188174">
    <property type="component" value="Chromosome"/>
</dbReference>
<organism evidence="1 2">
    <name type="scientific">Roseibium algicola</name>
    <dbReference type="NCBI Taxonomy" id="2857014"/>
    <lineage>
        <taxon>Bacteria</taxon>
        <taxon>Pseudomonadati</taxon>
        <taxon>Pseudomonadota</taxon>
        <taxon>Alphaproteobacteria</taxon>
        <taxon>Hyphomicrobiales</taxon>
        <taxon>Stappiaceae</taxon>
        <taxon>Roseibium</taxon>
    </lineage>
</organism>
<name>A0ABN4WUZ3_9HYPH</name>
<accession>A0ABN4WUZ3</accession>
<gene>
    <name evidence="1" type="ORF">B0E33_10450</name>
</gene>
<sequence length="108" mass="12024">MIAVTSQFGDASFRPLLSFCVSIARGPAHPNWSPFLAPMSLRLVEEMLLERGIIVSYETIRRWGGRFGSAIHLSVSNTSISVFRDLKFKAPKQPFAALCNEVLTGRRV</sequence>
<evidence type="ECO:0000313" key="1">
    <source>
        <dbReference type="EMBL" id="AQQ03956.1"/>
    </source>
</evidence>
<protein>
    <recommendedName>
        <fullName evidence="3">Transposase</fullName>
    </recommendedName>
</protein>
<reference evidence="1 2" key="1">
    <citation type="submission" date="2017-02" db="EMBL/GenBank/DDBJ databases">
        <authorList>
            <person name="Jeong S."/>
        </authorList>
    </citation>
    <scope>NUCLEOTIDE SEQUENCE [LARGE SCALE GENOMIC DNA]</scope>
    <source>
        <strain evidence="1 2">RMAR6-6</strain>
    </source>
</reference>
<keyword evidence="2" id="KW-1185">Reference proteome</keyword>
<proteinExistence type="predicted"/>
<evidence type="ECO:0008006" key="3">
    <source>
        <dbReference type="Google" id="ProtNLM"/>
    </source>
</evidence>
<evidence type="ECO:0000313" key="2">
    <source>
        <dbReference type="Proteomes" id="UP000188174"/>
    </source>
</evidence>
<dbReference type="EMBL" id="CP019630">
    <property type="protein sequence ID" value="AQQ03956.1"/>
    <property type="molecule type" value="Genomic_DNA"/>
</dbReference>